<reference evidence="2" key="1">
    <citation type="submission" date="2025-08" db="UniProtKB">
        <authorList>
            <consortium name="RefSeq"/>
        </authorList>
    </citation>
    <scope>IDENTIFICATION</scope>
</reference>
<name>A0A6P4EKJ7_DRORH</name>
<feature type="chain" id="PRO_5027887161" evidence="1">
    <location>
        <begin position="22"/>
        <end position="213"/>
    </location>
</feature>
<gene>
    <name evidence="2" type="primary">LOC108043071</name>
</gene>
<organism evidence="2">
    <name type="scientific">Drosophila rhopaloa</name>
    <name type="common">Fruit fly</name>
    <dbReference type="NCBI Taxonomy" id="1041015"/>
    <lineage>
        <taxon>Eukaryota</taxon>
        <taxon>Metazoa</taxon>
        <taxon>Ecdysozoa</taxon>
        <taxon>Arthropoda</taxon>
        <taxon>Hexapoda</taxon>
        <taxon>Insecta</taxon>
        <taxon>Pterygota</taxon>
        <taxon>Neoptera</taxon>
        <taxon>Endopterygota</taxon>
        <taxon>Diptera</taxon>
        <taxon>Brachycera</taxon>
        <taxon>Muscomorpha</taxon>
        <taxon>Ephydroidea</taxon>
        <taxon>Drosophilidae</taxon>
        <taxon>Drosophila</taxon>
        <taxon>Sophophora</taxon>
    </lineage>
</organism>
<protein>
    <submittedName>
        <fullName evidence="2">Uncharacterized protein LOC108043071</fullName>
    </submittedName>
</protein>
<keyword evidence="1" id="KW-0732">Signal</keyword>
<dbReference type="RefSeq" id="XP_016977104.2">
    <property type="nucleotide sequence ID" value="XM_017121615.2"/>
</dbReference>
<dbReference type="RefSeq" id="XP_016977104.1">
    <property type="nucleotide sequence ID" value="XM_017121615.1"/>
</dbReference>
<sequence>MKQIVFLLCLVAVTSIRAGAGHPTPEPEQIRTALPWLYLLAYSAAQPQVPIRRPQDETFTGTNSAIMKQPQSDELANSQQTSDLVREQFLQGILQGLQQSGAEASAPTISPALLADFIAQATTTTQKPAVEKDLTGTDNDEDYDYIDFKNGSRIKYELDESEQPVNKILQATTSRSVTNRPQSLASAVYYRPPTRYVYYRPIYTPSLYYNRVG</sequence>
<dbReference type="GeneID" id="108043071"/>
<evidence type="ECO:0000256" key="1">
    <source>
        <dbReference type="SAM" id="SignalP"/>
    </source>
</evidence>
<dbReference type="OrthoDB" id="7870717at2759"/>
<proteinExistence type="predicted"/>
<accession>A0A6P4EKJ7</accession>
<dbReference type="AlphaFoldDB" id="A0A6P4EKJ7"/>
<evidence type="ECO:0000313" key="2">
    <source>
        <dbReference type="RefSeq" id="XP_016977104.1"/>
    </source>
</evidence>
<feature type="signal peptide" evidence="1">
    <location>
        <begin position="1"/>
        <end position="21"/>
    </location>
</feature>